<feature type="transmembrane region" description="Helical" evidence="6">
    <location>
        <begin position="400"/>
        <end position="418"/>
    </location>
</feature>
<dbReference type="Proteomes" id="UP000699865">
    <property type="component" value="Unassembled WGS sequence"/>
</dbReference>
<name>A0ABS6KVU5_9GAMM</name>
<evidence type="ECO:0000256" key="5">
    <source>
        <dbReference type="ARBA" id="ARBA00023136"/>
    </source>
</evidence>
<dbReference type="CDD" id="cd17321">
    <property type="entry name" value="MFS_MMR_MDR_like"/>
    <property type="match status" value="1"/>
</dbReference>
<protein>
    <submittedName>
        <fullName evidence="8">MFS transporter</fullName>
    </submittedName>
</protein>
<dbReference type="Pfam" id="PF07690">
    <property type="entry name" value="MFS_1"/>
    <property type="match status" value="1"/>
</dbReference>
<evidence type="ECO:0000256" key="6">
    <source>
        <dbReference type="SAM" id="Phobius"/>
    </source>
</evidence>
<feature type="transmembrane region" description="Helical" evidence="6">
    <location>
        <begin position="464"/>
        <end position="484"/>
    </location>
</feature>
<feature type="transmembrane region" description="Helical" evidence="6">
    <location>
        <begin position="329"/>
        <end position="347"/>
    </location>
</feature>
<dbReference type="EMBL" id="JAFMOU010000051">
    <property type="protein sequence ID" value="MBU9833443.1"/>
    <property type="molecule type" value="Genomic_DNA"/>
</dbReference>
<dbReference type="PANTHER" id="PTHR42718">
    <property type="entry name" value="MAJOR FACILITATOR SUPERFAMILY MULTIDRUG TRANSPORTER MFSC"/>
    <property type="match status" value="1"/>
</dbReference>
<feature type="transmembrane region" description="Helical" evidence="6">
    <location>
        <begin position="227"/>
        <end position="244"/>
    </location>
</feature>
<dbReference type="RefSeq" id="WP_217137435.1">
    <property type="nucleotide sequence ID" value="NZ_JAFMOU010000051.1"/>
</dbReference>
<dbReference type="InterPro" id="IPR020846">
    <property type="entry name" value="MFS_dom"/>
</dbReference>
<reference evidence="8 9" key="1">
    <citation type="submission" date="2021-03" db="EMBL/GenBank/DDBJ databases">
        <title>Five novel Rahnella species.</title>
        <authorList>
            <person name="Brady C."/>
            <person name="Asselin J."/>
            <person name="Beer S."/>
            <person name="Bruberg M.B."/>
            <person name="Crampton B."/>
            <person name="Venter S."/>
            <person name="Arnold D."/>
            <person name="Denman S."/>
        </authorList>
    </citation>
    <scope>NUCLEOTIDE SEQUENCE [LARGE SCALE GENOMIC DNA]</scope>
    <source>
        <strain evidence="8 9">L72c</strain>
    </source>
</reference>
<dbReference type="PROSITE" id="PS50850">
    <property type="entry name" value="MFS"/>
    <property type="match status" value="1"/>
</dbReference>
<keyword evidence="4 6" id="KW-1133">Transmembrane helix</keyword>
<sequence length="493" mass="52209">MRLSRRHAALAAAYIGTFLASLDISIVNVALPTMQSALHTDIAGLQWVINAYAVCLSAFMLSAGPLADRYGHKRVWVSGVILFTCGSVLCGLAPNIGMLLAGRAVQGIGAALLISGAMPILSHAFTDARQRAHAIGGWSAFSALALILGPLLGGILLQWLGWQSIFLVNTPLCLVAIAAGLWGITERKYPEHAAMDKLGQMLGILSLGALAWGMIEAGNYGFSDRLPLIILAFAVAGFILFAMVEMRTPRPLLPLVLLREKAFVIVNLASFILGFSYYSCLFFFSIFLQQIQGWAPVEAGWRMLPLFAVTGLVSLLFGRISLKLPMRELLVIGYGLAGLSMVAMVQIDAETSYWIVGTLFTLLGAGAGLAVPGIGMLVMGMAPTEQAGSVSAMMNALRQAGMTVGIALLGTLMTGRAISTLTASLSTNGIYDAGHIAHLAVTRHIPSTTLADFSFRYTSAMASGFHLAMLCAGGVCLAAMALLMRMKPIKKLG</sequence>
<evidence type="ECO:0000256" key="1">
    <source>
        <dbReference type="ARBA" id="ARBA00004141"/>
    </source>
</evidence>
<keyword evidence="5 6" id="KW-0472">Membrane</keyword>
<feature type="transmembrane region" description="Helical" evidence="6">
    <location>
        <begin position="75"/>
        <end position="101"/>
    </location>
</feature>
<feature type="transmembrane region" description="Helical" evidence="6">
    <location>
        <begin position="264"/>
        <end position="287"/>
    </location>
</feature>
<feature type="transmembrane region" description="Helical" evidence="6">
    <location>
        <begin position="353"/>
        <end position="379"/>
    </location>
</feature>
<feature type="transmembrane region" description="Helical" evidence="6">
    <location>
        <begin position="166"/>
        <end position="185"/>
    </location>
</feature>
<comment type="caution">
    <text evidence="8">The sequence shown here is derived from an EMBL/GenBank/DDBJ whole genome shotgun (WGS) entry which is preliminary data.</text>
</comment>
<keyword evidence="3 6" id="KW-0812">Transmembrane</keyword>
<evidence type="ECO:0000313" key="8">
    <source>
        <dbReference type="EMBL" id="MBU9833443.1"/>
    </source>
</evidence>
<evidence type="ECO:0000313" key="9">
    <source>
        <dbReference type="Proteomes" id="UP000699865"/>
    </source>
</evidence>
<proteinExistence type="predicted"/>
<feature type="transmembrane region" description="Helical" evidence="6">
    <location>
        <begin position="107"/>
        <end position="126"/>
    </location>
</feature>
<feature type="transmembrane region" description="Helical" evidence="6">
    <location>
        <begin position="138"/>
        <end position="160"/>
    </location>
</feature>
<evidence type="ECO:0000259" key="7">
    <source>
        <dbReference type="PROSITE" id="PS50850"/>
    </source>
</evidence>
<feature type="transmembrane region" description="Helical" evidence="6">
    <location>
        <begin position="43"/>
        <end position="63"/>
    </location>
</feature>
<evidence type="ECO:0000256" key="4">
    <source>
        <dbReference type="ARBA" id="ARBA00022989"/>
    </source>
</evidence>
<organism evidence="8 9">
    <name type="scientific">Rahnella perminowiae</name>
    <dbReference type="NCBI Taxonomy" id="2816244"/>
    <lineage>
        <taxon>Bacteria</taxon>
        <taxon>Pseudomonadati</taxon>
        <taxon>Pseudomonadota</taxon>
        <taxon>Gammaproteobacteria</taxon>
        <taxon>Enterobacterales</taxon>
        <taxon>Yersiniaceae</taxon>
        <taxon>Rahnella</taxon>
    </lineage>
</organism>
<evidence type="ECO:0000256" key="2">
    <source>
        <dbReference type="ARBA" id="ARBA00022448"/>
    </source>
</evidence>
<feature type="domain" description="Major facilitator superfamily (MFS) profile" evidence="7">
    <location>
        <begin position="9"/>
        <end position="491"/>
    </location>
</feature>
<dbReference type="PANTHER" id="PTHR42718:SF9">
    <property type="entry name" value="MAJOR FACILITATOR SUPERFAMILY MULTIDRUG TRANSPORTER MFSC"/>
    <property type="match status" value="1"/>
</dbReference>
<comment type="subcellular location">
    <subcellularLocation>
        <location evidence="1">Membrane</location>
        <topology evidence="1">Multi-pass membrane protein</topology>
    </subcellularLocation>
</comment>
<feature type="transmembrane region" description="Helical" evidence="6">
    <location>
        <begin position="299"/>
        <end position="317"/>
    </location>
</feature>
<feature type="transmembrane region" description="Helical" evidence="6">
    <location>
        <begin position="12"/>
        <end position="31"/>
    </location>
</feature>
<keyword evidence="9" id="KW-1185">Reference proteome</keyword>
<gene>
    <name evidence="8" type="ORF">J1786_01065</name>
</gene>
<feature type="transmembrane region" description="Helical" evidence="6">
    <location>
        <begin position="197"/>
        <end position="215"/>
    </location>
</feature>
<dbReference type="InterPro" id="IPR011701">
    <property type="entry name" value="MFS"/>
</dbReference>
<evidence type="ECO:0000256" key="3">
    <source>
        <dbReference type="ARBA" id="ARBA00022692"/>
    </source>
</evidence>
<keyword evidence="2" id="KW-0813">Transport</keyword>
<accession>A0ABS6KVU5</accession>